<accession>A0AAD8YE62</accession>
<reference evidence="2" key="1">
    <citation type="submission" date="2023-06" db="EMBL/GenBank/DDBJ databases">
        <title>Survivors Of The Sea: Transcriptome response of Skeletonema marinoi to long-term dormancy.</title>
        <authorList>
            <person name="Pinder M.I.M."/>
            <person name="Kourtchenko O."/>
            <person name="Robertson E.K."/>
            <person name="Larsson T."/>
            <person name="Maumus F."/>
            <person name="Osuna-Cruz C.M."/>
            <person name="Vancaester E."/>
            <person name="Stenow R."/>
            <person name="Vandepoele K."/>
            <person name="Ploug H."/>
            <person name="Bruchert V."/>
            <person name="Godhe A."/>
            <person name="Topel M."/>
        </authorList>
    </citation>
    <scope>NUCLEOTIDE SEQUENCE</scope>
    <source>
        <strain evidence="2">R05AC</strain>
    </source>
</reference>
<dbReference type="AlphaFoldDB" id="A0AAD8YE62"/>
<evidence type="ECO:0000313" key="3">
    <source>
        <dbReference type="Proteomes" id="UP001224775"/>
    </source>
</evidence>
<evidence type="ECO:0000313" key="2">
    <source>
        <dbReference type="EMBL" id="KAK1744864.1"/>
    </source>
</evidence>
<feature type="region of interest" description="Disordered" evidence="1">
    <location>
        <begin position="1"/>
        <end position="32"/>
    </location>
</feature>
<sequence>MTLVTSTTRTGTGGIVLMEDMGTANDPSNGGKFDQTLDQTLVAHEVLQEVTQKEAANQGEATPASSH</sequence>
<keyword evidence="3" id="KW-1185">Reference proteome</keyword>
<evidence type="ECO:0000256" key="1">
    <source>
        <dbReference type="SAM" id="MobiDB-lite"/>
    </source>
</evidence>
<comment type="caution">
    <text evidence="2">The sequence shown here is derived from an EMBL/GenBank/DDBJ whole genome shotgun (WGS) entry which is preliminary data.</text>
</comment>
<protein>
    <submittedName>
        <fullName evidence="2">Uncharacterized protein</fullName>
    </submittedName>
</protein>
<feature type="compositionally biased region" description="Low complexity" evidence="1">
    <location>
        <begin position="1"/>
        <end position="10"/>
    </location>
</feature>
<dbReference type="Proteomes" id="UP001224775">
    <property type="component" value="Unassembled WGS sequence"/>
</dbReference>
<name>A0AAD8YE62_9STRA</name>
<proteinExistence type="predicted"/>
<gene>
    <name evidence="2" type="ORF">QTG54_004155</name>
</gene>
<dbReference type="EMBL" id="JATAAI010000006">
    <property type="protein sequence ID" value="KAK1744864.1"/>
    <property type="molecule type" value="Genomic_DNA"/>
</dbReference>
<organism evidence="2 3">
    <name type="scientific">Skeletonema marinoi</name>
    <dbReference type="NCBI Taxonomy" id="267567"/>
    <lineage>
        <taxon>Eukaryota</taxon>
        <taxon>Sar</taxon>
        <taxon>Stramenopiles</taxon>
        <taxon>Ochrophyta</taxon>
        <taxon>Bacillariophyta</taxon>
        <taxon>Coscinodiscophyceae</taxon>
        <taxon>Thalassiosirophycidae</taxon>
        <taxon>Thalassiosirales</taxon>
        <taxon>Skeletonemataceae</taxon>
        <taxon>Skeletonema</taxon>
        <taxon>Skeletonema marinoi-dohrnii complex</taxon>
    </lineage>
</organism>